<dbReference type="EMBL" id="JARJLG010000008">
    <property type="protein sequence ID" value="KAJ7778658.1"/>
    <property type="molecule type" value="Genomic_DNA"/>
</dbReference>
<proteinExistence type="predicted"/>
<keyword evidence="2" id="KW-1185">Reference proteome</keyword>
<accession>A0AAD7NX60</accession>
<gene>
    <name evidence="1" type="ORF">DFH07DRAFT_730622</name>
</gene>
<reference evidence="1" key="1">
    <citation type="submission" date="2023-03" db="EMBL/GenBank/DDBJ databases">
        <title>Massive genome expansion in bonnet fungi (Mycena s.s.) driven by repeated elements and novel gene families across ecological guilds.</title>
        <authorList>
            <consortium name="Lawrence Berkeley National Laboratory"/>
            <person name="Harder C.B."/>
            <person name="Miyauchi S."/>
            <person name="Viragh M."/>
            <person name="Kuo A."/>
            <person name="Thoen E."/>
            <person name="Andreopoulos B."/>
            <person name="Lu D."/>
            <person name="Skrede I."/>
            <person name="Drula E."/>
            <person name="Henrissat B."/>
            <person name="Morin E."/>
            <person name="Kohler A."/>
            <person name="Barry K."/>
            <person name="LaButti K."/>
            <person name="Morin E."/>
            <person name="Salamov A."/>
            <person name="Lipzen A."/>
            <person name="Mereny Z."/>
            <person name="Hegedus B."/>
            <person name="Baldrian P."/>
            <person name="Stursova M."/>
            <person name="Weitz H."/>
            <person name="Taylor A."/>
            <person name="Grigoriev I.V."/>
            <person name="Nagy L.G."/>
            <person name="Martin F."/>
            <person name="Kauserud H."/>
        </authorList>
    </citation>
    <scope>NUCLEOTIDE SEQUENCE</scope>
    <source>
        <strain evidence="1">CBHHK188m</strain>
    </source>
</reference>
<organism evidence="1 2">
    <name type="scientific">Mycena maculata</name>
    <dbReference type="NCBI Taxonomy" id="230809"/>
    <lineage>
        <taxon>Eukaryota</taxon>
        <taxon>Fungi</taxon>
        <taxon>Dikarya</taxon>
        <taxon>Basidiomycota</taxon>
        <taxon>Agaricomycotina</taxon>
        <taxon>Agaricomycetes</taxon>
        <taxon>Agaricomycetidae</taxon>
        <taxon>Agaricales</taxon>
        <taxon>Marasmiineae</taxon>
        <taxon>Mycenaceae</taxon>
        <taxon>Mycena</taxon>
    </lineage>
</organism>
<protein>
    <submittedName>
        <fullName evidence="1">Uncharacterized protein</fullName>
    </submittedName>
</protein>
<evidence type="ECO:0000313" key="1">
    <source>
        <dbReference type="EMBL" id="KAJ7778658.1"/>
    </source>
</evidence>
<name>A0AAD7NX60_9AGAR</name>
<comment type="caution">
    <text evidence="1">The sequence shown here is derived from an EMBL/GenBank/DDBJ whole genome shotgun (WGS) entry which is preliminary data.</text>
</comment>
<dbReference type="Proteomes" id="UP001215280">
    <property type="component" value="Unassembled WGS sequence"/>
</dbReference>
<dbReference type="AlphaFoldDB" id="A0AAD7NX60"/>
<sequence>MSIPYLLNPYPGLIRRKRGKKPVIYLFSPEIVDASVHLSLVPEWSFSSVFPVVPVQTSKAGRDAVQWNVRTHMNGSLTELCTGMEVSYLFWEADVVPEPCRASLKAEESPERFNPASCDLSNANAVLLPAPDVVPYLNNVLEMLGLHTEARTSFITFWIPYFFRHKYVAFRFLPQSAYSEAAPLTVDPEPDVVTRIFMLFMGVADEDRAKWGAAELRARQDPAWWKWVVGIEEAQFTDETLFRVLEWGGMEI</sequence>
<evidence type="ECO:0000313" key="2">
    <source>
        <dbReference type="Proteomes" id="UP001215280"/>
    </source>
</evidence>